<name>A0A8X6G7R0_TRICU</name>
<dbReference type="Gene3D" id="3.30.420.10">
    <property type="entry name" value="Ribonuclease H-like superfamily/Ribonuclease H"/>
    <property type="match status" value="1"/>
</dbReference>
<dbReference type="OrthoDB" id="6436543at2759"/>
<comment type="caution">
    <text evidence="1">The sequence shown here is derived from an EMBL/GenBank/DDBJ whole genome shotgun (WGS) entry which is preliminary data.</text>
</comment>
<accession>A0A8X6G7R0</accession>
<dbReference type="PANTHER" id="PTHR47326:SF1">
    <property type="entry name" value="HTH PSQ-TYPE DOMAIN-CONTAINING PROTEIN"/>
    <property type="match status" value="1"/>
</dbReference>
<evidence type="ECO:0000313" key="2">
    <source>
        <dbReference type="Proteomes" id="UP000887116"/>
    </source>
</evidence>
<dbReference type="AlphaFoldDB" id="A0A8X6G7R0"/>
<dbReference type="PANTHER" id="PTHR47326">
    <property type="entry name" value="TRANSPOSABLE ELEMENT TC3 TRANSPOSASE-LIKE PROTEIN"/>
    <property type="match status" value="1"/>
</dbReference>
<dbReference type="EMBL" id="BMAO01034779">
    <property type="protein sequence ID" value="GFQ98845.1"/>
    <property type="molecule type" value="Genomic_DNA"/>
</dbReference>
<organism evidence="1 2">
    <name type="scientific">Trichonephila clavata</name>
    <name type="common">Joro spider</name>
    <name type="synonym">Nephila clavata</name>
    <dbReference type="NCBI Taxonomy" id="2740835"/>
    <lineage>
        <taxon>Eukaryota</taxon>
        <taxon>Metazoa</taxon>
        <taxon>Ecdysozoa</taxon>
        <taxon>Arthropoda</taxon>
        <taxon>Chelicerata</taxon>
        <taxon>Arachnida</taxon>
        <taxon>Araneae</taxon>
        <taxon>Araneomorphae</taxon>
        <taxon>Entelegynae</taxon>
        <taxon>Araneoidea</taxon>
        <taxon>Nephilidae</taxon>
        <taxon>Trichonephila</taxon>
    </lineage>
</organism>
<dbReference type="GO" id="GO:0003676">
    <property type="term" value="F:nucleic acid binding"/>
    <property type="evidence" value="ECO:0007669"/>
    <property type="project" value="InterPro"/>
</dbReference>
<keyword evidence="2" id="KW-1185">Reference proteome</keyword>
<reference evidence="1" key="1">
    <citation type="submission" date="2020-07" db="EMBL/GenBank/DDBJ databases">
        <title>Multicomponent nature underlies the extraordinary mechanical properties of spider dragline silk.</title>
        <authorList>
            <person name="Kono N."/>
            <person name="Nakamura H."/>
            <person name="Mori M."/>
            <person name="Yoshida Y."/>
            <person name="Ohtoshi R."/>
            <person name="Malay A.D."/>
            <person name="Moran D.A.P."/>
            <person name="Tomita M."/>
            <person name="Numata K."/>
            <person name="Arakawa K."/>
        </authorList>
    </citation>
    <scope>NUCLEOTIDE SEQUENCE</scope>
</reference>
<dbReference type="Proteomes" id="UP000887116">
    <property type="component" value="Unassembled WGS sequence"/>
</dbReference>
<proteinExistence type="predicted"/>
<evidence type="ECO:0000313" key="1">
    <source>
        <dbReference type="EMBL" id="GFQ98845.1"/>
    </source>
</evidence>
<sequence>MQDGAPPHIVKPVNKLLPDDFGADRVISRGFENTWPLHSPELNTRDFYLWAHLKDMVYTERHASVADLKSSISRHVRCVIK</sequence>
<protein>
    <submittedName>
        <fullName evidence="1">Uncharacterized protein</fullName>
    </submittedName>
</protein>
<dbReference type="InterPro" id="IPR036397">
    <property type="entry name" value="RNaseH_sf"/>
</dbReference>
<gene>
    <name evidence="1" type="ORF">TNCT_721921</name>
</gene>